<dbReference type="AlphaFoldDB" id="A0A0M9VHY4"/>
<dbReference type="InterPro" id="IPR014922">
    <property type="entry name" value="YdhG-like"/>
</dbReference>
<reference evidence="2 3" key="1">
    <citation type="submission" date="2015-08" db="EMBL/GenBank/DDBJ databases">
        <title>Whole genome sequence of Flavobacterium akiainvivens IK-1T, from decaying Wikstroemia oahuensis, an endemic Hawaiian shrub.</title>
        <authorList>
            <person name="Wan X."/>
            <person name="Hou S."/>
            <person name="Saito J."/>
            <person name="Donachie S."/>
        </authorList>
    </citation>
    <scope>NUCLEOTIDE SEQUENCE [LARGE SCALE GENOMIC DNA]</scope>
    <source>
        <strain evidence="2 3">IK-1</strain>
    </source>
</reference>
<name>A0A0M9VHY4_9FLAO</name>
<evidence type="ECO:0000259" key="1">
    <source>
        <dbReference type="Pfam" id="PF08818"/>
    </source>
</evidence>
<feature type="domain" description="YdhG-like" evidence="1">
    <location>
        <begin position="32"/>
        <end position="128"/>
    </location>
</feature>
<dbReference type="Pfam" id="PF08818">
    <property type="entry name" value="DUF1801"/>
    <property type="match status" value="1"/>
</dbReference>
<dbReference type="Proteomes" id="UP000037755">
    <property type="component" value="Unassembled WGS sequence"/>
</dbReference>
<dbReference type="SUPFAM" id="SSF159888">
    <property type="entry name" value="YdhG-like"/>
    <property type="match status" value="1"/>
</dbReference>
<dbReference type="RefSeq" id="WP_054407525.1">
    <property type="nucleotide sequence ID" value="NZ_FOYA01000007.1"/>
</dbReference>
<protein>
    <recommendedName>
        <fullName evidence="1">YdhG-like domain-containing protein</fullName>
    </recommendedName>
</protein>
<dbReference type="OrthoDB" id="5951444at2"/>
<dbReference type="STRING" id="1202724.AM493_08315"/>
<dbReference type="PATRIC" id="fig|1202724.3.peg.1729"/>
<accession>A0A0M9VHY4</accession>
<dbReference type="EMBL" id="LIYD01000005">
    <property type="protein sequence ID" value="KOS06042.1"/>
    <property type="molecule type" value="Genomic_DNA"/>
</dbReference>
<evidence type="ECO:0000313" key="2">
    <source>
        <dbReference type="EMBL" id="KOS06042.1"/>
    </source>
</evidence>
<organism evidence="2 3">
    <name type="scientific">Flavobacterium akiainvivens</name>
    <dbReference type="NCBI Taxonomy" id="1202724"/>
    <lineage>
        <taxon>Bacteria</taxon>
        <taxon>Pseudomonadati</taxon>
        <taxon>Bacteroidota</taxon>
        <taxon>Flavobacteriia</taxon>
        <taxon>Flavobacteriales</taxon>
        <taxon>Flavobacteriaceae</taxon>
        <taxon>Flavobacterium</taxon>
    </lineage>
</organism>
<keyword evidence="3" id="KW-1185">Reference proteome</keyword>
<comment type="caution">
    <text evidence="2">The sequence shown here is derived from an EMBL/GenBank/DDBJ whole genome shotgun (WGS) entry which is preliminary data.</text>
</comment>
<evidence type="ECO:0000313" key="3">
    <source>
        <dbReference type="Proteomes" id="UP000037755"/>
    </source>
</evidence>
<proteinExistence type="predicted"/>
<gene>
    <name evidence="2" type="ORF">AM493_08315</name>
</gene>
<sequence length="145" mass="16376">MAKNKTTETEINVTDFINSYVDNDLKKADSFKLIELMQSWTGFEPKMWGPTIIGFGSYHYKYASGHEGDAPMLGFSPRKAEFSLYVYSPVAGSEQLLDSLGKFKMGKACIYVKKLSDINIDVLEKICKITIAYLNEHHECAACRQ</sequence>